<evidence type="ECO:0000313" key="2">
    <source>
        <dbReference type="Proteomes" id="UP000321947"/>
    </source>
</evidence>
<protein>
    <submittedName>
        <fullName evidence="1">Retrotransposon protein</fullName>
    </submittedName>
</protein>
<dbReference type="Proteomes" id="UP000321947">
    <property type="component" value="Unassembled WGS sequence"/>
</dbReference>
<dbReference type="AlphaFoldDB" id="A0A5D3DF77"/>
<sequence>MTNGEDLDDIDEGDLAYAPTTARDDIQYIETTNEIKTLKQTFQAIAGMRGPSCNGFGWNDEAKCIIAQKELFDNWVRRRASFIKSSSNIYDELVYVFRRDRVLSCFTEMFVDVRSNEPVGYEGFDMLDGNDIKFSFMYSQGIDLSQDDIRAS</sequence>
<proteinExistence type="predicted"/>
<accession>A0A5D3DF77</accession>
<organism evidence="1 2">
    <name type="scientific">Cucumis melo var. makuwa</name>
    <name type="common">Oriental melon</name>
    <dbReference type="NCBI Taxonomy" id="1194695"/>
    <lineage>
        <taxon>Eukaryota</taxon>
        <taxon>Viridiplantae</taxon>
        <taxon>Streptophyta</taxon>
        <taxon>Embryophyta</taxon>
        <taxon>Tracheophyta</taxon>
        <taxon>Spermatophyta</taxon>
        <taxon>Magnoliopsida</taxon>
        <taxon>eudicotyledons</taxon>
        <taxon>Gunneridae</taxon>
        <taxon>Pentapetalae</taxon>
        <taxon>rosids</taxon>
        <taxon>fabids</taxon>
        <taxon>Cucurbitales</taxon>
        <taxon>Cucurbitaceae</taxon>
        <taxon>Benincaseae</taxon>
        <taxon>Cucumis</taxon>
    </lineage>
</organism>
<evidence type="ECO:0000313" key="1">
    <source>
        <dbReference type="EMBL" id="TYK22193.1"/>
    </source>
</evidence>
<reference evidence="1 2" key="1">
    <citation type="submission" date="2019-08" db="EMBL/GenBank/DDBJ databases">
        <title>Draft genome sequences of two oriental melons (Cucumis melo L. var makuwa).</title>
        <authorList>
            <person name="Kwon S.-Y."/>
        </authorList>
    </citation>
    <scope>NUCLEOTIDE SEQUENCE [LARGE SCALE GENOMIC DNA]</scope>
    <source>
        <strain evidence="2">cv. Chang Bougi</strain>
        <tissue evidence="1">Leaf</tissue>
    </source>
</reference>
<gene>
    <name evidence="1" type="ORF">E5676_scaffold333G00660</name>
</gene>
<dbReference type="EMBL" id="SSTD01005204">
    <property type="protein sequence ID" value="TYK22193.1"/>
    <property type="molecule type" value="Genomic_DNA"/>
</dbReference>
<comment type="caution">
    <text evidence="1">The sequence shown here is derived from an EMBL/GenBank/DDBJ whole genome shotgun (WGS) entry which is preliminary data.</text>
</comment>
<name>A0A5D3DF77_CUCMM</name>